<keyword evidence="1" id="KW-1015">Disulfide bond</keyword>
<dbReference type="InterPro" id="IPR013783">
    <property type="entry name" value="Ig-like_fold"/>
</dbReference>
<organism evidence="3 4">
    <name type="scientific">Ceratosolen solmsi marchali</name>
    <dbReference type="NCBI Taxonomy" id="326594"/>
    <lineage>
        <taxon>Eukaryota</taxon>
        <taxon>Metazoa</taxon>
        <taxon>Ecdysozoa</taxon>
        <taxon>Arthropoda</taxon>
        <taxon>Hexapoda</taxon>
        <taxon>Insecta</taxon>
        <taxon>Pterygota</taxon>
        <taxon>Neoptera</taxon>
        <taxon>Endopterygota</taxon>
        <taxon>Hymenoptera</taxon>
        <taxon>Apocrita</taxon>
        <taxon>Proctotrupomorpha</taxon>
        <taxon>Chalcidoidea</taxon>
        <taxon>Agaonidae</taxon>
        <taxon>Agaoninae</taxon>
        <taxon>Ceratosolen</taxon>
    </lineage>
</organism>
<dbReference type="InterPro" id="IPR036179">
    <property type="entry name" value="Ig-like_dom_sf"/>
</dbReference>
<dbReference type="InterPro" id="IPR007110">
    <property type="entry name" value="Ig-like_dom"/>
</dbReference>
<dbReference type="PANTHER" id="PTHR21261:SF15">
    <property type="entry name" value="BEATEN PATH IIIA, ISOFORM D-RELATED"/>
    <property type="match status" value="1"/>
</dbReference>
<dbReference type="InterPro" id="IPR013162">
    <property type="entry name" value="CD80_C2-set"/>
</dbReference>
<name>A0AAJ6VKD3_9HYME</name>
<dbReference type="Proteomes" id="UP000695007">
    <property type="component" value="Unplaced"/>
</dbReference>
<accession>A0AAJ6VKD3</accession>
<proteinExistence type="predicted"/>
<dbReference type="GeneID" id="105359319"/>
<dbReference type="PANTHER" id="PTHR21261">
    <property type="entry name" value="BEAT PROTEIN"/>
    <property type="match status" value="1"/>
</dbReference>
<protein>
    <submittedName>
        <fullName evidence="4">Uncharacterized protein LOC105359319 isoform X1</fullName>
    </submittedName>
</protein>
<reference evidence="4" key="1">
    <citation type="submission" date="2025-08" db="UniProtKB">
        <authorList>
            <consortium name="RefSeq"/>
        </authorList>
    </citation>
    <scope>IDENTIFICATION</scope>
</reference>
<evidence type="ECO:0000313" key="3">
    <source>
        <dbReference type="Proteomes" id="UP000695007"/>
    </source>
</evidence>
<gene>
    <name evidence="4" type="primary">LOC105359319</name>
</gene>
<keyword evidence="3" id="KW-1185">Reference proteome</keyword>
<dbReference type="AlphaFoldDB" id="A0AAJ6VKD3"/>
<dbReference type="KEGG" id="csol:105359319"/>
<feature type="domain" description="Ig-like" evidence="2">
    <location>
        <begin position="66"/>
        <end position="129"/>
    </location>
</feature>
<evidence type="ECO:0000313" key="4">
    <source>
        <dbReference type="RefSeq" id="XP_011494190.1"/>
    </source>
</evidence>
<dbReference type="Gene3D" id="2.60.40.10">
    <property type="entry name" value="Immunoglobulins"/>
    <property type="match status" value="1"/>
</dbReference>
<dbReference type="Pfam" id="PF08205">
    <property type="entry name" value="C2-set_2"/>
    <property type="match status" value="1"/>
</dbReference>
<evidence type="ECO:0000259" key="2">
    <source>
        <dbReference type="PROSITE" id="PS50835"/>
    </source>
</evidence>
<dbReference type="PROSITE" id="PS50835">
    <property type="entry name" value="IG_LIKE"/>
    <property type="match status" value="1"/>
</dbReference>
<evidence type="ECO:0000256" key="1">
    <source>
        <dbReference type="ARBA" id="ARBA00023157"/>
    </source>
</evidence>
<sequence>MKKQVFSAEGVKIDPHKSNSQALQLQSVSLNSTGYYICEVNTDSPPFKAVKGEAYMEVIEPPRDEPKITGEEKIYATGDILALNCTSGFSYPAARLQWFINNVPIDPDSEVLHLSSRGLHSTRSSLRLELYPLHIADGRIEVKCVSLVTTSPLVRTPFVDTRTTKIYVQGHGNLLSASLSLLLINLLQHLLLKRD</sequence>
<dbReference type="RefSeq" id="XP_011494190.1">
    <property type="nucleotide sequence ID" value="XM_011495888.1"/>
</dbReference>
<dbReference type="SUPFAM" id="SSF48726">
    <property type="entry name" value="Immunoglobulin"/>
    <property type="match status" value="1"/>
</dbReference>